<dbReference type="EMBL" id="JABANP010000002">
    <property type="protein sequence ID" value="KAF4697559.1"/>
    <property type="molecule type" value="Genomic_DNA"/>
</dbReference>
<dbReference type="InterPro" id="IPR036457">
    <property type="entry name" value="PPM-type-like_dom_sf"/>
</dbReference>
<dbReference type="PROSITE" id="PS51746">
    <property type="entry name" value="PPM_2"/>
    <property type="match status" value="1"/>
</dbReference>
<evidence type="ECO:0000259" key="2">
    <source>
        <dbReference type="PROSITE" id="PS51746"/>
    </source>
</evidence>
<dbReference type="AlphaFoldDB" id="A0A7J6PN40"/>
<feature type="compositionally biased region" description="Basic and acidic residues" evidence="1">
    <location>
        <begin position="58"/>
        <end position="67"/>
    </location>
</feature>
<dbReference type="Proteomes" id="UP000541610">
    <property type="component" value="Unassembled WGS sequence"/>
</dbReference>
<reference evidence="3 4" key="1">
    <citation type="submission" date="2020-04" db="EMBL/GenBank/DDBJ databases">
        <title>Perkinsus olseni comparative genomics.</title>
        <authorList>
            <person name="Bogema D.R."/>
        </authorList>
    </citation>
    <scope>NUCLEOTIDE SEQUENCE [LARGE SCALE GENOMIC DNA]</scope>
    <source>
        <strain evidence="3">00978-12</strain>
    </source>
</reference>
<sequence length="479" mass="54543">MSSRQEQSRISRPKSLEAALNKFDEIQEKLQPGANAGSVYERQEGRSMTIDQGLPPRVAEKRQDRRCQTMPDAMGHRRGDTEVSEELMSIIHDRQEELKKRIRRGSLFFGTITDEHYEAFWNHRCVVHVHGTLDNSDVPFKEREVFHVGSIPLSEVHDTMGLSFSCIKGFKGEGDNSLNQDNFSITRLDNGWDIICVNRKVMDGHGPNGHMASYRAVRSLPYYLAHSDILEPSLMEKCMEQCFQLTNQDMLGHALANDYEVSLGRFTVVLRHASQTHLLSSRSVCINGPSKPLARQLWFSFATIRRIPDVFWSAHCGDSRLVVGTEAKRTMEFVTADHKPDSPSEQPRIEASGGEVRSFTYDDNWTVHRVFVRDADYPGLCMARSLGDHCVKTHGVTCDPEVHRHTLPDRKTKPLIIMASDGVWEFLSSEWVMKALSRKVGTEGASRCIQKLSKEARKRWKEEEGDYCDDITSVIIQFK</sequence>
<protein>
    <recommendedName>
        <fullName evidence="2">PPM-type phosphatase domain-containing protein</fullName>
    </recommendedName>
</protein>
<evidence type="ECO:0000313" key="3">
    <source>
        <dbReference type="EMBL" id="KAF4697559.1"/>
    </source>
</evidence>
<feature type="domain" description="PPM-type phosphatase" evidence="2">
    <location>
        <begin position="182"/>
        <end position="478"/>
    </location>
</feature>
<dbReference type="CDD" id="cd00143">
    <property type="entry name" value="PP2Cc"/>
    <property type="match status" value="1"/>
</dbReference>
<comment type="caution">
    <text evidence="3">The sequence shown here is derived from an EMBL/GenBank/DDBJ whole genome shotgun (WGS) entry which is preliminary data.</text>
</comment>
<name>A0A7J6PN40_PEROL</name>
<dbReference type="Pfam" id="PF00481">
    <property type="entry name" value="PP2C"/>
    <property type="match status" value="1"/>
</dbReference>
<dbReference type="OrthoDB" id="10264738at2759"/>
<organism evidence="3 4">
    <name type="scientific">Perkinsus olseni</name>
    <name type="common">Perkinsus atlanticus</name>
    <dbReference type="NCBI Taxonomy" id="32597"/>
    <lineage>
        <taxon>Eukaryota</taxon>
        <taxon>Sar</taxon>
        <taxon>Alveolata</taxon>
        <taxon>Perkinsozoa</taxon>
        <taxon>Perkinsea</taxon>
        <taxon>Perkinsida</taxon>
        <taxon>Perkinsidae</taxon>
        <taxon>Perkinsus</taxon>
    </lineage>
</organism>
<accession>A0A7J6PN40</accession>
<dbReference type="SUPFAM" id="SSF81606">
    <property type="entry name" value="PP2C-like"/>
    <property type="match status" value="1"/>
</dbReference>
<evidence type="ECO:0000256" key="1">
    <source>
        <dbReference type="SAM" id="MobiDB-lite"/>
    </source>
</evidence>
<feature type="region of interest" description="Disordered" evidence="1">
    <location>
        <begin position="28"/>
        <end position="81"/>
    </location>
</feature>
<dbReference type="InterPro" id="IPR001932">
    <property type="entry name" value="PPM-type_phosphatase-like_dom"/>
</dbReference>
<dbReference type="Gene3D" id="3.60.40.10">
    <property type="entry name" value="PPM-type phosphatase domain"/>
    <property type="match status" value="1"/>
</dbReference>
<evidence type="ECO:0000313" key="4">
    <source>
        <dbReference type="Proteomes" id="UP000541610"/>
    </source>
</evidence>
<proteinExistence type="predicted"/>
<dbReference type="InterPro" id="IPR015655">
    <property type="entry name" value="PP2C"/>
</dbReference>
<dbReference type="SMART" id="SM00332">
    <property type="entry name" value="PP2Cc"/>
    <property type="match status" value="1"/>
</dbReference>
<dbReference type="GO" id="GO:0004722">
    <property type="term" value="F:protein serine/threonine phosphatase activity"/>
    <property type="evidence" value="ECO:0007669"/>
    <property type="project" value="InterPro"/>
</dbReference>
<gene>
    <name evidence="3" type="ORF">FOZ60_004431</name>
</gene>
<dbReference type="PANTHER" id="PTHR47992">
    <property type="entry name" value="PROTEIN PHOSPHATASE"/>
    <property type="match status" value="1"/>
</dbReference>